<feature type="region of interest" description="Disordered" evidence="1">
    <location>
        <begin position="183"/>
        <end position="212"/>
    </location>
</feature>
<feature type="compositionally biased region" description="Low complexity" evidence="1">
    <location>
        <begin position="58"/>
        <end position="70"/>
    </location>
</feature>
<proteinExistence type="predicted"/>
<reference evidence="4" key="2">
    <citation type="submission" date="2018-02" db="EMBL/GenBank/DDBJ databases">
        <title>Phenotypic characterization and whole genome analysis of multidrug-resistant, extended-spectrum beta-lactamase-producing bacteria isolated from dogs in Germany.</title>
        <authorList>
            <person name="Williamson C."/>
        </authorList>
    </citation>
    <scope>NUCLEOTIDE SEQUENCE [LARGE SCALE GENOMIC DNA]</scope>
    <source>
        <strain evidence="4">AFG_SD03_1510_Ahy_093</strain>
    </source>
</reference>
<protein>
    <submittedName>
        <fullName evidence="3">Uncharacterized protein</fullName>
    </submittedName>
</protein>
<keyword evidence="2" id="KW-0812">Transmembrane</keyword>
<comment type="caution">
    <text evidence="3">The sequence shown here is derived from an EMBL/GenBank/DDBJ whole genome shotgun (WGS) entry which is preliminary data.</text>
</comment>
<sequence>MFGSVQIQCYGQCSVEAVGASVNFGTNPNVWQGVIKFTGENCPIQTQGTEEETSTAGANTPVTPPSSSAATDAAQNQLQNAASSAISSQVSGAQGTADLNQVVNKLAEVHNASEKTKAEQNAAIGKIIQNTGKDIQASIKEAQLSASQGGAGASMGQIQTANAIKDGNAALGTKLDGIKDAIDKGNEDNGDKPLPAGDTTIHTDPNDVNPNPNNWATRNYGTVMQQHVTAMNALPLFAGVSGFFRVEMGAGTCPSFSIDVPQIGGVGGGSLVFDVFCNADLQRIFEIIALCVKLLGLYVAFRIALLD</sequence>
<dbReference type="EMBL" id="PUTQ01000015">
    <property type="protein sequence ID" value="RCF49127.1"/>
    <property type="molecule type" value="Genomic_DNA"/>
</dbReference>
<feature type="region of interest" description="Disordered" evidence="1">
    <location>
        <begin position="47"/>
        <end position="70"/>
    </location>
</feature>
<feature type="transmembrane region" description="Helical" evidence="2">
    <location>
        <begin position="284"/>
        <end position="305"/>
    </location>
</feature>
<reference evidence="3 4" key="1">
    <citation type="journal article" date="2018" name="PLoS ONE">
        <title>Phenotypic characterization and whole genome analysis of extended-spectrum beta-lactamase-producing bacteria isolated from dogs in Germany.</title>
        <authorList>
            <person name="Boehmer T."/>
            <person name="Vogler A.J."/>
            <person name="Thomas A."/>
            <person name="Sauer S."/>
            <person name="Hergenroether M."/>
            <person name="Straubinger R.K."/>
            <person name="Birdsell D."/>
            <person name="Keim P."/>
            <person name="Sahl J.W."/>
            <person name="Williamson C.H."/>
            <person name="Riehm J.M."/>
        </authorList>
    </citation>
    <scope>NUCLEOTIDE SEQUENCE [LARGE SCALE GENOMIC DNA]</scope>
    <source>
        <strain evidence="3 4">AFG_SD03_1510_Ahy_093</strain>
    </source>
</reference>
<name>A0ABD7G7U7_AERHY</name>
<gene>
    <name evidence="3" type="ORF">C6C11_11855</name>
</gene>
<keyword evidence="2" id="KW-1133">Transmembrane helix</keyword>
<accession>A0ABD7G7U7</accession>
<keyword evidence="2" id="KW-0472">Membrane</keyword>
<organism evidence="3 4">
    <name type="scientific">Aeromonas hydrophila</name>
    <dbReference type="NCBI Taxonomy" id="644"/>
    <lineage>
        <taxon>Bacteria</taxon>
        <taxon>Pseudomonadati</taxon>
        <taxon>Pseudomonadota</taxon>
        <taxon>Gammaproteobacteria</taxon>
        <taxon>Aeromonadales</taxon>
        <taxon>Aeromonadaceae</taxon>
        <taxon>Aeromonas</taxon>
    </lineage>
</organism>
<evidence type="ECO:0000256" key="1">
    <source>
        <dbReference type="SAM" id="MobiDB-lite"/>
    </source>
</evidence>
<dbReference type="Proteomes" id="UP000253075">
    <property type="component" value="Unassembled WGS sequence"/>
</dbReference>
<dbReference type="AlphaFoldDB" id="A0ABD7G7U7"/>
<evidence type="ECO:0000313" key="3">
    <source>
        <dbReference type="EMBL" id="RCF49127.1"/>
    </source>
</evidence>
<evidence type="ECO:0000313" key="4">
    <source>
        <dbReference type="Proteomes" id="UP000253075"/>
    </source>
</evidence>
<evidence type="ECO:0000256" key="2">
    <source>
        <dbReference type="SAM" id="Phobius"/>
    </source>
</evidence>